<dbReference type="GO" id="GO:0005576">
    <property type="term" value="C:extracellular region"/>
    <property type="evidence" value="ECO:0007669"/>
    <property type="project" value="InterPro"/>
</dbReference>
<keyword evidence="6 9" id="KW-0624">Polysaccharide degradation</keyword>
<evidence type="ECO:0000256" key="8">
    <source>
        <dbReference type="PIRSR" id="PIRSR029900-1"/>
    </source>
</evidence>
<evidence type="ECO:0000256" key="6">
    <source>
        <dbReference type="ARBA" id="ARBA00023326"/>
    </source>
</evidence>
<dbReference type="InterPro" id="IPR011100">
    <property type="entry name" value="Glyco_hydro_67_cat"/>
</dbReference>
<keyword evidence="5 7" id="KW-0326">Glycosidase</keyword>
<dbReference type="InterPro" id="IPR037054">
    <property type="entry name" value="A-glucoronidase_C_sf"/>
</dbReference>
<dbReference type="InterPro" id="IPR011099">
    <property type="entry name" value="Glyco_hydro_67_C"/>
</dbReference>
<dbReference type="GO" id="GO:0046559">
    <property type="term" value="F:alpha-glucuronidase activity"/>
    <property type="evidence" value="ECO:0007669"/>
    <property type="project" value="InterPro"/>
</dbReference>
<accession>A0A4Q7P909</accession>
<dbReference type="InterPro" id="IPR029018">
    <property type="entry name" value="Hex-like_dom2"/>
</dbReference>
<evidence type="ECO:0000313" key="14">
    <source>
        <dbReference type="Proteomes" id="UP000292209"/>
    </source>
</evidence>
<keyword evidence="2 7" id="KW-0858">Xylan degradation</keyword>
<comment type="subunit">
    <text evidence="9">Homodimer.</text>
</comment>
<evidence type="ECO:0000256" key="3">
    <source>
        <dbReference type="ARBA" id="ARBA00022801"/>
    </source>
</evidence>
<dbReference type="PIRSF" id="PIRSF029900">
    <property type="entry name" value="Alpha-glucuronds"/>
    <property type="match status" value="1"/>
</dbReference>
<dbReference type="PANTHER" id="PTHR39207">
    <property type="entry name" value="ALPHA-GLUCURONIDASE A"/>
    <property type="match status" value="1"/>
</dbReference>
<dbReference type="GO" id="GO:0045493">
    <property type="term" value="P:xylan catabolic process"/>
    <property type="evidence" value="ECO:0007669"/>
    <property type="project" value="UniProtKB-KW"/>
</dbReference>
<evidence type="ECO:0000259" key="10">
    <source>
        <dbReference type="Pfam" id="PF03648"/>
    </source>
</evidence>
<dbReference type="Gene3D" id="3.20.20.80">
    <property type="entry name" value="Glycosidases"/>
    <property type="match status" value="1"/>
</dbReference>
<dbReference type="GO" id="GO:0033939">
    <property type="term" value="F:xylan alpha-1,2-glucuronosidase activity"/>
    <property type="evidence" value="ECO:0007669"/>
    <property type="project" value="UniProtKB-EC"/>
</dbReference>
<dbReference type="AlphaFoldDB" id="A0A4Q7P909"/>
<dbReference type="InterPro" id="IPR011395">
    <property type="entry name" value="Glyco_hydro_67_aGlcAse"/>
</dbReference>
<evidence type="ECO:0000256" key="1">
    <source>
        <dbReference type="ARBA" id="ARBA00008833"/>
    </source>
</evidence>
<dbReference type="PANTHER" id="PTHR39207:SF1">
    <property type="entry name" value="ALPHA-GLUCURONIDASE A"/>
    <property type="match status" value="1"/>
</dbReference>
<dbReference type="SUPFAM" id="SSF51445">
    <property type="entry name" value="(Trans)glycosidases"/>
    <property type="match status" value="1"/>
</dbReference>
<keyword evidence="3 7" id="KW-0378">Hydrolase</keyword>
<reference evidence="13 14" key="1">
    <citation type="submission" date="2019-02" db="EMBL/GenBank/DDBJ databases">
        <title>Genomic Encyclopedia of Archaeal and Bacterial Type Strains, Phase II (KMG-II): from individual species to whole genera.</title>
        <authorList>
            <person name="Goeker M."/>
        </authorList>
    </citation>
    <scope>NUCLEOTIDE SEQUENCE [LARGE SCALE GENOMIC DNA]</scope>
    <source>
        <strain evidence="13 14">DSM 21411</strain>
    </source>
</reference>
<keyword evidence="14" id="KW-1185">Reference proteome</keyword>
<evidence type="ECO:0000259" key="12">
    <source>
        <dbReference type="Pfam" id="PF07488"/>
    </source>
</evidence>
<protein>
    <recommendedName>
        <fullName evidence="9">Xylan alpha-1,2-glucuronidase</fullName>
        <ecNumber evidence="9">3.2.1.131</ecNumber>
    </recommendedName>
</protein>
<dbReference type="InterPro" id="IPR017853">
    <property type="entry name" value="GH"/>
</dbReference>
<feature type="domain" description="Glycosyl hydrolase family 67 C-terminal" evidence="11">
    <location>
        <begin position="480"/>
        <end position="705"/>
    </location>
</feature>
<dbReference type="Pfam" id="PF03648">
    <property type="entry name" value="Glyco_hydro_67N"/>
    <property type="match status" value="1"/>
</dbReference>
<comment type="catalytic activity">
    <reaction evidence="9">
        <text>Hydrolysis of (1-&gt;2)-alpha-D-(4-O-methyl)glucuronosyl links in the main chain of hardwood xylans.</text>
        <dbReference type="EC" id="3.2.1.131"/>
    </reaction>
</comment>
<feature type="active site" description="Proton acceptor" evidence="8">
    <location>
        <position position="391"/>
    </location>
</feature>
<dbReference type="Proteomes" id="UP000292209">
    <property type="component" value="Unassembled WGS sequence"/>
</dbReference>
<dbReference type="Gene3D" id="3.90.1330.10">
    <property type="entry name" value="Alpha-glucuronidase, C-terminal domain"/>
    <property type="match status" value="1"/>
</dbReference>
<dbReference type="Gene3D" id="3.30.379.10">
    <property type="entry name" value="Chitobiase/beta-hexosaminidase domain 2-like"/>
    <property type="match status" value="1"/>
</dbReference>
<evidence type="ECO:0000256" key="9">
    <source>
        <dbReference type="RuleBase" id="RU361198"/>
    </source>
</evidence>
<dbReference type="EC" id="3.2.1.131" evidence="9"/>
<gene>
    <name evidence="13" type="ORF">BC751_2255</name>
</gene>
<evidence type="ECO:0000256" key="4">
    <source>
        <dbReference type="ARBA" id="ARBA00023277"/>
    </source>
</evidence>
<dbReference type="EMBL" id="SGXG01000001">
    <property type="protein sequence ID" value="RZS96673.1"/>
    <property type="molecule type" value="Genomic_DNA"/>
</dbReference>
<dbReference type="Pfam" id="PF07477">
    <property type="entry name" value="Glyco_hydro_67C"/>
    <property type="match status" value="1"/>
</dbReference>
<evidence type="ECO:0000256" key="5">
    <source>
        <dbReference type="ARBA" id="ARBA00023295"/>
    </source>
</evidence>
<sequence>MYIYGNLLKPKIPMKKLFLIYILLLLPVFVFANDGYKLWLQYLPFENKAITEYYGDYLDNTVLLGKSPTHDVIQKELELAYSGFFDKNPGNISRTSVGSGLLWIAKFGDLPKEIRETITDHAQSLNDEGYLLHYLKGKLIVSSKTDIGLLYGTFALLKKIQTRQKLEDLHEISNPKIQKRLLNHWDNLNRTVERGFAGFSIWNWHRLPQHIDQQYIDYARANASIGINGTSITNVNANALVLTPEYLEKAAALADAFRPYGIKVYLTARFNAPMVLDNLPTADPLDPKVQQWWKDKTKEIYNYIPDFGGFLVKADSEGQPGPHNYGRTQADGANMLADAVKPFGGIVMWRAFVYNEHTPTDRIRQAYDEFKPLDGKFRDNVIVQVKNGPLDFQPREPFHPLFGAMPETPLMMEFQITKEYLGQDTHWVNLATMWEEVLKSDTYAKGPGSPVSKVVDGSLHNYKLTGIAGVSNIGTDRNWTGHHTAQADWFAFGQLAWNPEQNIDNIGEDWIRMTFSNDTEVIKTIKGIMMNSYEILVNYMTPLGLHHIMARSHHWGPGPWVTGGGRDDWTATYYHKANSDSIGFDRTEKGSNALAQYAPEWKETWGDAESIPLEFLLWFHRVPWDKKLSTGNTLWNEMALRYQKGVEGARWMQKEWSKLEGSIDPERFSHIASFLNIQVNEAEWWRDACLLYFGQYSKMPLPAGVEAPKHDLTYYLNFKRNFVPGI</sequence>
<keyword evidence="4 9" id="KW-0119">Carbohydrate metabolism</keyword>
<dbReference type="SUPFAM" id="SSF55545">
    <property type="entry name" value="beta-N-acetylhexosaminidase-like domain"/>
    <property type="match status" value="1"/>
</dbReference>
<evidence type="ECO:0000256" key="2">
    <source>
        <dbReference type="ARBA" id="ARBA00022651"/>
    </source>
</evidence>
<comment type="caution">
    <text evidence="13">The sequence shown here is derived from an EMBL/GenBank/DDBJ whole genome shotgun (WGS) entry which is preliminary data.</text>
</comment>
<proteinExistence type="inferred from homology"/>
<dbReference type="InterPro" id="IPR005154">
    <property type="entry name" value="Glyco_hydro_67_aGlcAse_N"/>
</dbReference>
<organism evidence="13 14">
    <name type="scientific">Cecembia calidifontis</name>
    <dbReference type="NCBI Taxonomy" id="1187080"/>
    <lineage>
        <taxon>Bacteria</taxon>
        <taxon>Pseudomonadati</taxon>
        <taxon>Bacteroidota</taxon>
        <taxon>Cytophagia</taxon>
        <taxon>Cytophagales</taxon>
        <taxon>Cyclobacteriaceae</taxon>
        <taxon>Cecembia</taxon>
    </lineage>
</organism>
<dbReference type="Pfam" id="PF07488">
    <property type="entry name" value="Glyco_hydro_67M"/>
    <property type="match status" value="1"/>
</dbReference>
<feature type="domain" description="Glycosyl hydrolase family 67 catalytic" evidence="12">
    <location>
        <begin position="160"/>
        <end position="479"/>
    </location>
</feature>
<evidence type="ECO:0000259" key="11">
    <source>
        <dbReference type="Pfam" id="PF07477"/>
    </source>
</evidence>
<feature type="domain" description="Alpha glucuronidase N-terminal" evidence="10">
    <location>
        <begin position="38"/>
        <end position="156"/>
    </location>
</feature>
<feature type="active site" description="Proton donor" evidence="8">
    <location>
        <position position="317"/>
    </location>
</feature>
<feature type="active site" description="Proton acceptor" evidence="8">
    <location>
        <position position="419"/>
    </location>
</feature>
<evidence type="ECO:0000256" key="7">
    <source>
        <dbReference type="PIRNR" id="PIRNR029900"/>
    </source>
</evidence>
<evidence type="ECO:0000313" key="13">
    <source>
        <dbReference type="EMBL" id="RZS96673.1"/>
    </source>
</evidence>
<name>A0A4Q7P909_9BACT</name>
<comment type="similarity">
    <text evidence="1 7 9">Belongs to the glycosyl hydrolase 67 family.</text>
</comment>